<dbReference type="Gene3D" id="1.10.760.10">
    <property type="entry name" value="Cytochrome c-like domain"/>
    <property type="match status" value="2"/>
</dbReference>
<dbReference type="RefSeq" id="WP_188709644.1">
    <property type="nucleotide sequence ID" value="NZ_BMIG01000015.1"/>
</dbReference>
<keyword evidence="10" id="KW-1185">Reference proteome</keyword>
<evidence type="ECO:0000256" key="7">
    <source>
        <dbReference type="SAM" id="Phobius"/>
    </source>
</evidence>
<protein>
    <submittedName>
        <fullName evidence="9">Cytochrome c</fullName>
    </submittedName>
</protein>
<dbReference type="InterPro" id="IPR009056">
    <property type="entry name" value="Cyt_c-like_dom"/>
</dbReference>
<evidence type="ECO:0000313" key="10">
    <source>
        <dbReference type="Proteomes" id="UP000620596"/>
    </source>
</evidence>
<keyword evidence="7" id="KW-1133">Transmembrane helix</keyword>
<dbReference type="GO" id="GO:0020037">
    <property type="term" value="F:heme binding"/>
    <property type="evidence" value="ECO:0007669"/>
    <property type="project" value="InterPro"/>
</dbReference>
<dbReference type="PROSITE" id="PS51007">
    <property type="entry name" value="CYTC"/>
    <property type="match status" value="1"/>
</dbReference>
<evidence type="ECO:0000256" key="4">
    <source>
        <dbReference type="ARBA" id="ARBA00022982"/>
    </source>
</evidence>
<keyword evidence="5 6" id="KW-0408">Iron</keyword>
<sequence length="287" mass="28631">MSANDHTTAHEEDHSGPIKTPQQLLAAIFFSFVIPIFGIIALVYYVTSDNRPAAGAVNLEKAVAQRIQKIGMVEIRDANRPLKAGAEVYAAQCAACHTTGVAGAPKFGDAGAWGPRIKTGFEALLNSALKGKGAMGPQGGGDFEDAEIGRAVAHMGNAAGAKFAEPQRAAAVATAPQGAAPAAAPSADVVAALAAANKIAAAPVAAAATGAVPALYTQACAACHVAGVANAPKLGDKAAWAPRVAMGVDALTASVIKGKGAMPPRGGSTGSDADIKAVVQYMVSSVK</sequence>
<dbReference type="EMBL" id="BMIG01000015">
    <property type="protein sequence ID" value="GGB09746.1"/>
    <property type="molecule type" value="Genomic_DNA"/>
</dbReference>
<evidence type="ECO:0000256" key="2">
    <source>
        <dbReference type="ARBA" id="ARBA00022617"/>
    </source>
</evidence>
<reference evidence="9" key="1">
    <citation type="journal article" date="2014" name="Int. J. Syst. Evol. Microbiol.">
        <title>Complete genome sequence of Corynebacterium casei LMG S-19264T (=DSM 44701T), isolated from a smear-ripened cheese.</title>
        <authorList>
            <consortium name="US DOE Joint Genome Institute (JGI-PGF)"/>
            <person name="Walter F."/>
            <person name="Albersmeier A."/>
            <person name="Kalinowski J."/>
            <person name="Ruckert C."/>
        </authorList>
    </citation>
    <scope>NUCLEOTIDE SEQUENCE</scope>
    <source>
        <strain evidence="9">CGMCC 1.15322</strain>
    </source>
</reference>
<gene>
    <name evidence="9" type="ORF">GCM10011496_33310</name>
</gene>
<proteinExistence type="predicted"/>
<keyword evidence="2 6" id="KW-0349">Heme</keyword>
<evidence type="ECO:0000256" key="6">
    <source>
        <dbReference type="PROSITE-ProRule" id="PRU00433"/>
    </source>
</evidence>
<reference evidence="9" key="2">
    <citation type="submission" date="2020-09" db="EMBL/GenBank/DDBJ databases">
        <authorList>
            <person name="Sun Q."/>
            <person name="Zhou Y."/>
        </authorList>
    </citation>
    <scope>NUCLEOTIDE SEQUENCE</scope>
    <source>
        <strain evidence="9">CGMCC 1.15322</strain>
    </source>
</reference>
<organism evidence="9 10">
    <name type="scientific">Polaromonas eurypsychrophila</name>
    <dbReference type="NCBI Taxonomy" id="1614635"/>
    <lineage>
        <taxon>Bacteria</taxon>
        <taxon>Pseudomonadati</taxon>
        <taxon>Pseudomonadota</taxon>
        <taxon>Betaproteobacteria</taxon>
        <taxon>Burkholderiales</taxon>
        <taxon>Comamonadaceae</taxon>
        <taxon>Polaromonas</taxon>
    </lineage>
</organism>
<keyword evidence="7" id="KW-0472">Membrane</keyword>
<comment type="caution">
    <text evidence="9">The sequence shown here is derived from an EMBL/GenBank/DDBJ whole genome shotgun (WGS) entry which is preliminary data.</text>
</comment>
<dbReference type="Proteomes" id="UP000620596">
    <property type="component" value="Unassembled WGS sequence"/>
</dbReference>
<dbReference type="PANTHER" id="PTHR40942:SF4">
    <property type="entry name" value="CYTOCHROME C5"/>
    <property type="match status" value="1"/>
</dbReference>
<dbReference type="Pfam" id="PF13442">
    <property type="entry name" value="Cytochrome_CBB3"/>
    <property type="match status" value="2"/>
</dbReference>
<keyword evidence="3 6" id="KW-0479">Metal-binding</keyword>
<name>A0A916SNL6_9BURK</name>
<feature type="domain" description="Cytochrome c" evidence="8">
    <location>
        <begin position="80"/>
        <end position="286"/>
    </location>
</feature>
<dbReference type="InterPro" id="IPR036909">
    <property type="entry name" value="Cyt_c-like_dom_sf"/>
</dbReference>
<dbReference type="InterPro" id="IPR002323">
    <property type="entry name" value="Cyt_CIE"/>
</dbReference>
<dbReference type="GO" id="GO:0009055">
    <property type="term" value="F:electron transfer activity"/>
    <property type="evidence" value="ECO:0007669"/>
    <property type="project" value="InterPro"/>
</dbReference>
<accession>A0A916SNL6</accession>
<dbReference type="GO" id="GO:0005506">
    <property type="term" value="F:iron ion binding"/>
    <property type="evidence" value="ECO:0007669"/>
    <property type="project" value="InterPro"/>
</dbReference>
<feature type="transmembrane region" description="Helical" evidence="7">
    <location>
        <begin position="24"/>
        <end position="46"/>
    </location>
</feature>
<evidence type="ECO:0000256" key="5">
    <source>
        <dbReference type="ARBA" id="ARBA00023004"/>
    </source>
</evidence>
<dbReference type="AlphaFoldDB" id="A0A916SNL6"/>
<dbReference type="SUPFAM" id="SSF46626">
    <property type="entry name" value="Cytochrome c"/>
    <property type="match status" value="2"/>
</dbReference>
<dbReference type="PRINTS" id="PR00607">
    <property type="entry name" value="CYTCHROMECIE"/>
</dbReference>
<evidence type="ECO:0000256" key="1">
    <source>
        <dbReference type="ARBA" id="ARBA00022448"/>
    </source>
</evidence>
<keyword evidence="4" id="KW-0249">Electron transport</keyword>
<keyword evidence="1" id="KW-0813">Transport</keyword>
<evidence type="ECO:0000259" key="8">
    <source>
        <dbReference type="PROSITE" id="PS51007"/>
    </source>
</evidence>
<keyword evidence="7" id="KW-0812">Transmembrane</keyword>
<evidence type="ECO:0000313" key="9">
    <source>
        <dbReference type="EMBL" id="GGB09746.1"/>
    </source>
</evidence>
<dbReference type="PANTHER" id="PTHR40942">
    <property type="match status" value="1"/>
</dbReference>
<evidence type="ECO:0000256" key="3">
    <source>
        <dbReference type="ARBA" id="ARBA00022723"/>
    </source>
</evidence>